<comment type="caution">
    <text evidence="2">The sequence shown here is derived from an EMBL/GenBank/DDBJ whole genome shotgun (WGS) entry which is preliminary data.</text>
</comment>
<evidence type="ECO:0000256" key="1">
    <source>
        <dbReference type="SAM" id="MobiDB-lite"/>
    </source>
</evidence>
<name>A0AA88N1E2_TACVA</name>
<dbReference type="EMBL" id="JAVHJS010000009">
    <property type="protein sequence ID" value="KAK2847841.1"/>
    <property type="molecule type" value="Genomic_DNA"/>
</dbReference>
<evidence type="ECO:0000313" key="2">
    <source>
        <dbReference type="EMBL" id="KAK2847841.1"/>
    </source>
</evidence>
<reference evidence="2" key="1">
    <citation type="submission" date="2023-08" db="EMBL/GenBank/DDBJ databases">
        <title>Pelteobagrus vachellii genome.</title>
        <authorList>
            <person name="Liu H."/>
        </authorList>
    </citation>
    <scope>NUCLEOTIDE SEQUENCE</scope>
    <source>
        <strain evidence="2">PRFRI_2022a</strain>
        <tissue evidence="2">Muscle</tissue>
    </source>
</reference>
<gene>
    <name evidence="2" type="ORF">Q7C36_009523</name>
</gene>
<protein>
    <submittedName>
        <fullName evidence="2">Uncharacterized protein</fullName>
    </submittedName>
</protein>
<dbReference type="AlphaFoldDB" id="A0AA88N1E2"/>
<dbReference type="Proteomes" id="UP001187315">
    <property type="component" value="Unassembled WGS sequence"/>
</dbReference>
<proteinExistence type="predicted"/>
<evidence type="ECO:0000313" key="3">
    <source>
        <dbReference type="Proteomes" id="UP001187315"/>
    </source>
</evidence>
<keyword evidence="3" id="KW-1185">Reference proteome</keyword>
<sequence length="93" mass="10037">MSLLKLLKKVNQEQESEDSRHLSLRSNQSKMFHFCTSIGNASARAVIEDNVSSPAIRISQTPTLSSVCRGSPAACGSATDQRSVSPRDTSTRA</sequence>
<feature type="region of interest" description="Disordered" evidence="1">
    <location>
        <begin position="62"/>
        <end position="93"/>
    </location>
</feature>
<organism evidence="2 3">
    <name type="scientific">Tachysurus vachellii</name>
    <name type="common">Darkbarbel catfish</name>
    <name type="synonym">Pelteobagrus vachellii</name>
    <dbReference type="NCBI Taxonomy" id="175792"/>
    <lineage>
        <taxon>Eukaryota</taxon>
        <taxon>Metazoa</taxon>
        <taxon>Chordata</taxon>
        <taxon>Craniata</taxon>
        <taxon>Vertebrata</taxon>
        <taxon>Euteleostomi</taxon>
        <taxon>Actinopterygii</taxon>
        <taxon>Neopterygii</taxon>
        <taxon>Teleostei</taxon>
        <taxon>Ostariophysi</taxon>
        <taxon>Siluriformes</taxon>
        <taxon>Bagridae</taxon>
        <taxon>Tachysurus</taxon>
    </lineage>
</organism>
<accession>A0AA88N1E2</accession>
<feature type="compositionally biased region" description="Polar residues" evidence="1">
    <location>
        <begin position="78"/>
        <end position="93"/>
    </location>
</feature>